<dbReference type="Proteomes" id="UP000267606">
    <property type="component" value="Unassembled WGS sequence"/>
</dbReference>
<dbReference type="GO" id="GO:0018996">
    <property type="term" value="P:molting cycle, collagen and cuticulin-based cuticle"/>
    <property type="evidence" value="ECO:0007669"/>
    <property type="project" value="TreeGrafter"/>
</dbReference>
<name>A0A183HMZ1_9BILA</name>
<dbReference type="PANTHER" id="PTHR10796">
    <property type="entry name" value="PATCHED-RELATED"/>
    <property type="match status" value="1"/>
</dbReference>
<accession>A0A183HMZ1</accession>
<gene>
    <name evidence="2" type="ORF">OFLC_LOCUS8853</name>
</gene>
<sequence>MPLTINNIFGLLGHTIGSHPVLFIFLSLSLFSISLLGPLLRLDIRVDIKSGFNRDDTASMQEISAHKLFFNNTGEPWYMALFAIANNGSILETGKTDELTTFYKYITEIMPINVNKSTVHYQNDLCEPFCDFNSQLWNLLNYRSFFKIFYPLTTVGPYKVNIGRYLFNRTTDERGFIFAQ</sequence>
<organism evidence="4">
    <name type="scientific">Onchocerca flexuosa</name>
    <dbReference type="NCBI Taxonomy" id="387005"/>
    <lineage>
        <taxon>Eukaryota</taxon>
        <taxon>Metazoa</taxon>
        <taxon>Ecdysozoa</taxon>
        <taxon>Nematoda</taxon>
        <taxon>Chromadorea</taxon>
        <taxon>Rhabditida</taxon>
        <taxon>Spirurina</taxon>
        <taxon>Spiruromorpha</taxon>
        <taxon>Filarioidea</taxon>
        <taxon>Onchocercidae</taxon>
        <taxon>Onchocerca</taxon>
    </lineage>
</organism>
<dbReference type="GO" id="GO:0006897">
    <property type="term" value="P:endocytosis"/>
    <property type="evidence" value="ECO:0007669"/>
    <property type="project" value="TreeGrafter"/>
</dbReference>
<reference evidence="4" key="1">
    <citation type="submission" date="2016-06" db="UniProtKB">
        <authorList>
            <consortium name="WormBaseParasite"/>
        </authorList>
    </citation>
    <scope>IDENTIFICATION</scope>
</reference>
<protein>
    <submittedName>
        <fullName evidence="4">SSD domain-containing protein</fullName>
    </submittedName>
</protein>
<evidence type="ECO:0000313" key="4">
    <source>
        <dbReference type="WBParaSite" id="OFLC_0000885201-mRNA-1"/>
    </source>
</evidence>
<keyword evidence="3" id="KW-1185">Reference proteome</keyword>
<evidence type="ECO:0000313" key="2">
    <source>
        <dbReference type="EMBL" id="VDO57734.1"/>
    </source>
</evidence>
<evidence type="ECO:0000313" key="3">
    <source>
        <dbReference type="Proteomes" id="UP000267606"/>
    </source>
</evidence>
<dbReference type="GO" id="GO:0030659">
    <property type="term" value="C:cytoplasmic vesicle membrane"/>
    <property type="evidence" value="ECO:0007669"/>
    <property type="project" value="TreeGrafter"/>
</dbReference>
<keyword evidence="1" id="KW-0812">Transmembrane</keyword>
<dbReference type="InterPro" id="IPR051697">
    <property type="entry name" value="Patched_domain-protein"/>
</dbReference>
<dbReference type="AlphaFoldDB" id="A0A183HMZ1"/>
<feature type="transmembrane region" description="Helical" evidence="1">
    <location>
        <begin position="20"/>
        <end position="40"/>
    </location>
</feature>
<dbReference type="EMBL" id="UZAJ01010356">
    <property type="protein sequence ID" value="VDO57734.1"/>
    <property type="molecule type" value="Genomic_DNA"/>
</dbReference>
<keyword evidence="1" id="KW-0472">Membrane</keyword>
<dbReference type="GO" id="GO:0005886">
    <property type="term" value="C:plasma membrane"/>
    <property type="evidence" value="ECO:0007669"/>
    <property type="project" value="TreeGrafter"/>
</dbReference>
<reference evidence="2 3" key="2">
    <citation type="submission" date="2018-11" db="EMBL/GenBank/DDBJ databases">
        <authorList>
            <consortium name="Pathogen Informatics"/>
        </authorList>
    </citation>
    <scope>NUCLEOTIDE SEQUENCE [LARGE SCALE GENOMIC DNA]</scope>
</reference>
<evidence type="ECO:0000256" key="1">
    <source>
        <dbReference type="SAM" id="Phobius"/>
    </source>
</evidence>
<dbReference type="WBParaSite" id="OFLC_0000885201-mRNA-1">
    <property type="protein sequence ID" value="OFLC_0000885201-mRNA-1"/>
    <property type="gene ID" value="OFLC_0000885201"/>
</dbReference>
<proteinExistence type="predicted"/>
<keyword evidence="1" id="KW-1133">Transmembrane helix</keyword>
<dbReference type="PANTHER" id="PTHR10796:SF189">
    <property type="entry name" value="SSD DOMAIN-CONTAINING PROTEIN"/>
    <property type="match status" value="1"/>
</dbReference>